<dbReference type="EMBL" id="JAAGNN010000007">
    <property type="protein sequence ID" value="KAF4087120.1"/>
    <property type="molecule type" value="Genomic_DNA"/>
</dbReference>
<dbReference type="Proteomes" id="UP000593565">
    <property type="component" value="Unassembled WGS sequence"/>
</dbReference>
<reference evidence="1 2" key="1">
    <citation type="submission" date="2020-02" db="EMBL/GenBank/DDBJ databases">
        <title>A chromosome-scale genome assembly of the black bullhead catfish (Ameiurus melas).</title>
        <authorList>
            <person name="Wen M."/>
            <person name="Zham M."/>
            <person name="Cabau C."/>
            <person name="Klopp C."/>
            <person name="Donnadieu C."/>
            <person name="Roques C."/>
            <person name="Bouchez O."/>
            <person name="Lampietro C."/>
            <person name="Jouanno E."/>
            <person name="Herpin A."/>
            <person name="Louis A."/>
            <person name="Berthelot C."/>
            <person name="Parey E."/>
            <person name="Roest-Crollius H."/>
            <person name="Braasch I."/>
            <person name="Postlethwait J."/>
            <person name="Robinson-Rechavi M."/>
            <person name="Echchiki A."/>
            <person name="Begum T."/>
            <person name="Montfort J."/>
            <person name="Schartl M."/>
            <person name="Bobe J."/>
            <person name="Guiguen Y."/>
        </authorList>
    </citation>
    <scope>NUCLEOTIDE SEQUENCE [LARGE SCALE GENOMIC DNA]</scope>
    <source>
        <strain evidence="1">M_S1</strain>
        <tissue evidence="1">Blood</tissue>
    </source>
</reference>
<evidence type="ECO:0000313" key="1">
    <source>
        <dbReference type="EMBL" id="KAF4087120.1"/>
    </source>
</evidence>
<accession>A0A7J6AWP9</accession>
<sequence length="101" mass="11043">MGRRPCSYLSDQSDSLLRSPSSRARHCLVSWLWACLSAVQPIRTGFSLHVARSRQDPRPLLIKHSVSATLSGGSVLANSGVLKFISMEHDGAHFDESSALH</sequence>
<evidence type="ECO:0000313" key="2">
    <source>
        <dbReference type="Proteomes" id="UP000593565"/>
    </source>
</evidence>
<name>A0A7J6AWP9_AMEME</name>
<proteinExistence type="predicted"/>
<protein>
    <submittedName>
        <fullName evidence="1">Uncharacterized protein</fullName>
    </submittedName>
</protein>
<dbReference type="AlphaFoldDB" id="A0A7J6AWP9"/>
<organism evidence="1 2">
    <name type="scientific">Ameiurus melas</name>
    <name type="common">Black bullhead</name>
    <name type="synonym">Silurus melas</name>
    <dbReference type="NCBI Taxonomy" id="219545"/>
    <lineage>
        <taxon>Eukaryota</taxon>
        <taxon>Metazoa</taxon>
        <taxon>Chordata</taxon>
        <taxon>Craniata</taxon>
        <taxon>Vertebrata</taxon>
        <taxon>Euteleostomi</taxon>
        <taxon>Actinopterygii</taxon>
        <taxon>Neopterygii</taxon>
        <taxon>Teleostei</taxon>
        <taxon>Ostariophysi</taxon>
        <taxon>Siluriformes</taxon>
        <taxon>Ictaluridae</taxon>
        <taxon>Ameiurus</taxon>
    </lineage>
</organism>
<keyword evidence="2" id="KW-1185">Reference proteome</keyword>
<comment type="caution">
    <text evidence="1">The sequence shown here is derived from an EMBL/GenBank/DDBJ whole genome shotgun (WGS) entry which is preliminary data.</text>
</comment>
<gene>
    <name evidence="1" type="ORF">AMELA_G00092410</name>
</gene>